<evidence type="ECO:0000313" key="4">
    <source>
        <dbReference type="EMBL" id="KAK9951492.1"/>
    </source>
</evidence>
<dbReference type="EMBL" id="JBEDUW010000001">
    <property type="protein sequence ID" value="KAK9951492.1"/>
    <property type="molecule type" value="Genomic_DNA"/>
</dbReference>
<feature type="compositionally biased region" description="Low complexity" evidence="2">
    <location>
        <begin position="295"/>
        <end position="317"/>
    </location>
</feature>
<sequence>MSRGRGRSHGEKNFPSVGRSAYEFVSAVVPPEQFLEYSRTVPPSIGIDSSSDRGQVREPETERFEGATNPAMAWRWIDRLEKSFDEIAYPNDSRVLWTQALLDGDAYYWWESIKQRFGGPSSITWTDFLTHFFAKYINSSVQMVSSTLTEFRPLADGVIKCEGEHRSCSRPTDVGGPSQGSSLRATSTFRFGASTSSRSGSSNSVSKSRSRGRERRRGQRFRNLINRVSRTSNDQSVKRTCPQCLSCGKYHEGQCQVSGVVCFRCGQHGHYQRRCPQSTLGDVAVSHHGTSQFLGGASSSGTHTSTASRATTQHISG</sequence>
<feature type="compositionally biased region" description="Basic residues" evidence="2">
    <location>
        <begin position="208"/>
        <end position="220"/>
    </location>
</feature>
<feature type="region of interest" description="Disordered" evidence="2">
    <location>
        <begin position="192"/>
        <end position="223"/>
    </location>
</feature>
<feature type="region of interest" description="Disordered" evidence="2">
    <location>
        <begin position="45"/>
        <end position="64"/>
    </location>
</feature>
<dbReference type="Gene3D" id="4.10.60.10">
    <property type="entry name" value="Zinc finger, CCHC-type"/>
    <property type="match status" value="1"/>
</dbReference>
<keyword evidence="1" id="KW-0863">Zinc-finger</keyword>
<evidence type="ECO:0000313" key="5">
    <source>
        <dbReference type="Proteomes" id="UP001457282"/>
    </source>
</evidence>
<dbReference type="Proteomes" id="UP001457282">
    <property type="component" value="Unassembled WGS sequence"/>
</dbReference>
<dbReference type="SUPFAM" id="SSF57756">
    <property type="entry name" value="Retrovirus zinc finger-like domains"/>
    <property type="match status" value="1"/>
</dbReference>
<protein>
    <recommendedName>
        <fullName evidence="3">CCHC-type domain-containing protein</fullName>
    </recommendedName>
</protein>
<feature type="compositionally biased region" description="Basic and acidic residues" evidence="2">
    <location>
        <begin position="50"/>
        <end position="64"/>
    </location>
</feature>
<reference evidence="4 5" key="1">
    <citation type="journal article" date="2023" name="G3 (Bethesda)">
        <title>A chromosome-length genome assembly and annotation of blackberry (Rubus argutus, cv. 'Hillquist').</title>
        <authorList>
            <person name="Bruna T."/>
            <person name="Aryal R."/>
            <person name="Dudchenko O."/>
            <person name="Sargent D.J."/>
            <person name="Mead D."/>
            <person name="Buti M."/>
            <person name="Cavallini A."/>
            <person name="Hytonen T."/>
            <person name="Andres J."/>
            <person name="Pham M."/>
            <person name="Weisz D."/>
            <person name="Mascagni F."/>
            <person name="Usai G."/>
            <person name="Natali L."/>
            <person name="Bassil N."/>
            <person name="Fernandez G.E."/>
            <person name="Lomsadze A."/>
            <person name="Armour M."/>
            <person name="Olukolu B."/>
            <person name="Poorten T."/>
            <person name="Britton C."/>
            <person name="Davik J."/>
            <person name="Ashrafi H."/>
            <person name="Aiden E.L."/>
            <person name="Borodovsky M."/>
            <person name="Worthington M."/>
        </authorList>
    </citation>
    <scope>NUCLEOTIDE SEQUENCE [LARGE SCALE GENOMIC DNA]</scope>
    <source>
        <strain evidence="4">PI 553951</strain>
    </source>
</reference>
<gene>
    <name evidence="4" type="ORF">M0R45_006931</name>
</gene>
<dbReference type="AlphaFoldDB" id="A0AAW1YSE2"/>
<feature type="region of interest" description="Disordered" evidence="2">
    <location>
        <begin position="294"/>
        <end position="317"/>
    </location>
</feature>
<keyword evidence="5" id="KW-1185">Reference proteome</keyword>
<dbReference type="SMART" id="SM00343">
    <property type="entry name" value="ZnF_C2HC"/>
    <property type="match status" value="1"/>
</dbReference>
<proteinExistence type="predicted"/>
<dbReference type="Pfam" id="PF00098">
    <property type="entry name" value="zf-CCHC"/>
    <property type="match status" value="1"/>
</dbReference>
<name>A0AAW1YSE2_RUBAR</name>
<dbReference type="InterPro" id="IPR001878">
    <property type="entry name" value="Znf_CCHC"/>
</dbReference>
<organism evidence="4 5">
    <name type="scientific">Rubus argutus</name>
    <name type="common">Southern blackberry</name>
    <dbReference type="NCBI Taxonomy" id="59490"/>
    <lineage>
        <taxon>Eukaryota</taxon>
        <taxon>Viridiplantae</taxon>
        <taxon>Streptophyta</taxon>
        <taxon>Embryophyta</taxon>
        <taxon>Tracheophyta</taxon>
        <taxon>Spermatophyta</taxon>
        <taxon>Magnoliopsida</taxon>
        <taxon>eudicotyledons</taxon>
        <taxon>Gunneridae</taxon>
        <taxon>Pentapetalae</taxon>
        <taxon>rosids</taxon>
        <taxon>fabids</taxon>
        <taxon>Rosales</taxon>
        <taxon>Rosaceae</taxon>
        <taxon>Rosoideae</taxon>
        <taxon>Rosoideae incertae sedis</taxon>
        <taxon>Rubus</taxon>
    </lineage>
</organism>
<evidence type="ECO:0000256" key="1">
    <source>
        <dbReference type="PROSITE-ProRule" id="PRU00047"/>
    </source>
</evidence>
<evidence type="ECO:0000256" key="2">
    <source>
        <dbReference type="SAM" id="MobiDB-lite"/>
    </source>
</evidence>
<comment type="caution">
    <text evidence="4">The sequence shown here is derived from an EMBL/GenBank/DDBJ whole genome shotgun (WGS) entry which is preliminary data.</text>
</comment>
<keyword evidence="1" id="KW-0479">Metal-binding</keyword>
<dbReference type="InterPro" id="IPR036875">
    <property type="entry name" value="Znf_CCHC_sf"/>
</dbReference>
<feature type="domain" description="CCHC-type" evidence="3">
    <location>
        <begin position="262"/>
        <end position="277"/>
    </location>
</feature>
<keyword evidence="1" id="KW-0862">Zinc</keyword>
<dbReference type="GO" id="GO:0003676">
    <property type="term" value="F:nucleic acid binding"/>
    <property type="evidence" value="ECO:0007669"/>
    <property type="project" value="InterPro"/>
</dbReference>
<dbReference type="PROSITE" id="PS50158">
    <property type="entry name" value="ZF_CCHC"/>
    <property type="match status" value="1"/>
</dbReference>
<dbReference type="GO" id="GO:0008270">
    <property type="term" value="F:zinc ion binding"/>
    <property type="evidence" value="ECO:0007669"/>
    <property type="project" value="UniProtKB-KW"/>
</dbReference>
<evidence type="ECO:0000259" key="3">
    <source>
        <dbReference type="PROSITE" id="PS50158"/>
    </source>
</evidence>
<accession>A0AAW1YSE2</accession>
<feature type="compositionally biased region" description="Low complexity" evidence="2">
    <location>
        <begin position="192"/>
        <end position="207"/>
    </location>
</feature>